<dbReference type="EMBL" id="JAEQMY010000205">
    <property type="protein sequence ID" value="MBL0408394.1"/>
    <property type="molecule type" value="Genomic_DNA"/>
</dbReference>
<evidence type="ECO:0000256" key="1">
    <source>
        <dbReference type="SAM" id="MobiDB-lite"/>
    </source>
</evidence>
<comment type="caution">
    <text evidence="3">The sequence shown here is derived from an EMBL/GenBank/DDBJ whole genome shotgun (WGS) entry which is preliminary data.</text>
</comment>
<dbReference type="Proteomes" id="UP000605848">
    <property type="component" value="Unassembled WGS sequence"/>
</dbReference>
<dbReference type="RefSeq" id="WP_202066286.1">
    <property type="nucleotide sequence ID" value="NZ_JAEQMY010000205.1"/>
</dbReference>
<reference evidence="3" key="1">
    <citation type="submission" date="2021-01" db="EMBL/GenBank/DDBJ databases">
        <title>Microvirga sp.</title>
        <authorList>
            <person name="Kim M.K."/>
        </authorList>
    </citation>
    <scope>NUCLEOTIDE SEQUENCE</scope>
    <source>
        <strain evidence="3">5420S-16</strain>
    </source>
</reference>
<keyword evidence="4" id="KW-1185">Reference proteome</keyword>
<feature type="transmembrane region" description="Helical" evidence="2">
    <location>
        <begin position="29"/>
        <end position="50"/>
    </location>
</feature>
<accession>A0A936ZJQ2</accession>
<proteinExistence type="predicted"/>
<feature type="compositionally biased region" description="Polar residues" evidence="1">
    <location>
        <begin position="1"/>
        <end position="19"/>
    </location>
</feature>
<organism evidence="3 4">
    <name type="scientific">Microvirga aerilata</name>
    <dbReference type="NCBI Taxonomy" id="670292"/>
    <lineage>
        <taxon>Bacteria</taxon>
        <taxon>Pseudomonadati</taxon>
        <taxon>Pseudomonadota</taxon>
        <taxon>Alphaproteobacteria</taxon>
        <taxon>Hyphomicrobiales</taxon>
        <taxon>Methylobacteriaceae</taxon>
        <taxon>Microvirga</taxon>
    </lineage>
</organism>
<sequence length="51" mass="5515">MTVSNTHHSTQALPYSENNRGLDRRYPPASLLLAGTVLVMNVCATVLSLMA</sequence>
<keyword evidence="2" id="KW-1133">Transmembrane helix</keyword>
<keyword evidence="2" id="KW-0812">Transmembrane</keyword>
<gene>
    <name evidence="3" type="ORF">JKG68_31485</name>
</gene>
<name>A0A936ZJQ2_9HYPH</name>
<keyword evidence="2" id="KW-0472">Membrane</keyword>
<feature type="region of interest" description="Disordered" evidence="1">
    <location>
        <begin position="1"/>
        <end position="22"/>
    </location>
</feature>
<dbReference type="AlphaFoldDB" id="A0A936ZJQ2"/>
<evidence type="ECO:0000313" key="4">
    <source>
        <dbReference type="Proteomes" id="UP000605848"/>
    </source>
</evidence>
<evidence type="ECO:0000313" key="3">
    <source>
        <dbReference type="EMBL" id="MBL0408394.1"/>
    </source>
</evidence>
<protein>
    <submittedName>
        <fullName evidence="3">Uncharacterized protein</fullName>
    </submittedName>
</protein>
<evidence type="ECO:0000256" key="2">
    <source>
        <dbReference type="SAM" id="Phobius"/>
    </source>
</evidence>